<evidence type="ECO:0000256" key="1">
    <source>
        <dbReference type="SAM" id="SignalP"/>
    </source>
</evidence>
<evidence type="ECO:0008006" key="4">
    <source>
        <dbReference type="Google" id="ProtNLM"/>
    </source>
</evidence>
<proteinExistence type="predicted"/>
<feature type="signal peptide" evidence="1">
    <location>
        <begin position="1"/>
        <end position="19"/>
    </location>
</feature>
<gene>
    <name evidence="2" type="ORF">A2Y62_08915</name>
</gene>
<keyword evidence="1" id="KW-0732">Signal</keyword>
<dbReference type="AlphaFoldDB" id="A0A1F5VUY9"/>
<dbReference type="EMBL" id="MFGW01000069">
    <property type="protein sequence ID" value="OGF67153.1"/>
    <property type="molecule type" value="Genomic_DNA"/>
</dbReference>
<evidence type="ECO:0000313" key="2">
    <source>
        <dbReference type="EMBL" id="OGF67153.1"/>
    </source>
</evidence>
<comment type="caution">
    <text evidence="2">The sequence shown here is derived from an EMBL/GenBank/DDBJ whole genome shotgun (WGS) entry which is preliminary data.</text>
</comment>
<protein>
    <recommendedName>
        <fullName evidence="4">Lipoprotein</fullName>
    </recommendedName>
</protein>
<accession>A0A1F5VUY9</accession>
<feature type="chain" id="PRO_5009522079" description="Lipoprotein" evidence="1">
    <location>
        <begin position="20"/>
        <end position="155"/>
    </location>
</feature>
<evidence type="ECO:0000313" key="3">
    <source>
        <dbReference type="Proteomes" id="UP000178943"/>
    </source>
</evidence>
<reference evidence="2 3" key="1">
    <citation type="journal article" date="2016" name="Nat. Commun.">
        <title>Thousands of microbial genomes shed light on interconnected biogeochemical processes in an aquifer system.</title>
        <authorList>
            <person name="Anantharaman K."/>
            <person name="Brown C.T."/>
            <person name="Hug L.A."/>
            <person name="Sharon I."/>
            <person name="Castelle C.J."/>
            <person name="Probst A.J."/>
            <person name="Thomas B.C."/>
            <person name="Singh A."/>
            <person name="Wilkins M.J."/>
            <person name="Karaoz U."/>
            <person name="Brodie E.L."/>
            <person name="Williams K.H."/>
            <person name="Hubbard S.S."/>
            <person name="Banfield J.F."/>
        </authorList>
    </citation>
    <scope>NUCLEOTIDE SEQUENCE [LARGE SCALE GENOMIC DNA]</scope>
</reference>
<dbReference type="STRING" id="1817863.A2Y62_08915"/>
<dbReference type="Proteomes" id="UP000178943">
    <property type="component" value="Unassembled WGS sequence"/>
</dbReference>
<organism evidence="2 3">
    <name type="scientific">Candidatus Fischerbacteria bacterium RBG_13_37_8</name>
    <dbReference type="NCBI Taxonomy" id="1817863"/>
    <lineage>
        <taxon>Bacteria</taxon>
        <taxon>Candidatus Fischeribacteriota</taxon>
    </lineage>
</organism>
<sequence>MKSYLTILSFILCFTLQTACLLTEPENIKNNENSPPIPVLPDKQFILKINQTALLKSENIQIEFLRVTADSRCPSDVTCIWAGEVTIELAISKDDVDKGKITLINGASEKLKSFYNIDGYCIDLLKVEPYPSTLQKINPADYSITLIIKSATCQE</sequence>
<name>A0A1F5VUY9_9BACT</name>